<dbReference type="Gene3D" id="3.30.230.10">
    <property type="match status" value="1"/>
</dbReference>
<feature type="domain" description="Mvd1 C-terminal" evidence="8">
    <location>
        <begin position="180"/>
        <end position="303"/>
    </location>
</feature>
<evidence type="ECO:0000256" key="3">
    <source>
        <dbReference type="ARBA" id="ARBA00022516"/>
    </source>
</evidence>
<keyword evidence="6" id="KW-0443">Lipid metabolism</keyword>
<dbReference type="Proteomes" id="UP001595988">
    <property type="component" value="Unassembled WGS sequence"/>
</dbReference>
<keyword evidence="3" id="KW-0444">Lipid biosynthesis</keyword>
<dbReference type="RefSeq" id="WP_193064931.1">
    <property type="nucleotide sequence ID" value="NZ_JBHSFT010000015.1"/>
</dbReference>
<dbReference type="Pfam" id="PF18376">
    <property type="entry name" value="MDD_C"/>
    <property type="match status" value="1"/>
</dbReference>
<evidence type="ECO:0000256" key="7">
    <source>
        <dbReference type="ARBA" id="ARBA00023239"/>
    </source>
</evidence>
<dbReference type="PANTHER" id="PTHR10977:SF3">
    <property type="entry name" value="DIPHOSPHOMEVALONATE DECARBOXYLASE"/>
    <property type="match status" value="1"/>
</dbReference>
<organism evidence="10 11">
    <name type="scientific">Oceanobacillus aidingensis</name>
    <dbReference type="NCBI Taxonomy" id="645964"/>
    <lineage>
        <taxon>Bacteria</taxon>
        <taxon>Bacillati</taxon>
        <taxon>Bacillota</taxon>
        <taxon>Bacilli</taxon>
        <taxon>Bacillales</taxon>
        <taxon>Bacillaceae</taxon>
        <taxon>Oceanobacillus</taxon>
    </lineage>
</organism>
<comment type="similarity">
    <text evidence="1">Belongs to the diphosphomevalonate decarboxylase family.</text>
</comment>
<evidence type="ECO:0000313" key="11">
    <source>
        <dbReference type="Proteomes" id="UP001595988"/>
    </source>
</evidence>
<sequence length="324" mass="35362">MKATARAHTNIALIKYWGKRNESLILPANSNLSVTLDGFSTETTVHFQEGLKKDSFHLNEQNVEGDALGKVAIFLDKVRALSGKEIYAQVQSVNHVPTAAGFASSASGLAALAAASSKAIGLSLNDTELSKLARQGSGSASRSIFGGFVEWQMGKREDGSDSFAVQIADKSHWDIRIAAVVLSKTEKKVSSREGMRRTVETSPFYAGWLEQTAKDLQEIKQAIKVKDFEKMGSVAEANCMRMHATTLGANPPFTYWQDTTMRVMQTVQTLREQGIPAFFTIDAGPNVKVLYLPENEAKVKKRLQATEGVEDIIISKPGSGISYR</sequence>
<evidence type="ECO:0000313" key="10">
    <source>
        <dbReference type="EMBL" id="MFC4662707.1"/>
    </source>
</evidence>
<evidence type="ECO:0000256" key="6">
    <source>
        <dbReference type="ARBA" id="ARBA00023098"/>
    </source>
</evidence>
<dbReference type="InterPro" id="IPR005935">
    <property type="entry name" value="Mev_decarb"/>
</dbReference>
<keyword evidence="11" id="KW-1185">Reference proteome</keyword>
<dbReference type="InterPro" id="IPR053859">
    <property type="entry name" value="MVD-like_N"/>
</dbReference>
<dbReference type="InterPro" id="IPR029765">
    <property type="entry name" value="Mev_diP_decarb"/>
</dbReference>
<feature type="domain" description="Diphosphomevalonate decarboxylase-like N-terminal" evidence="9">
    <location>
        <begin position="7"/>
        <end position="164"/>
    </location>
</feature>
<evidence type="ECO:0000256" key="4">
    <source>
        <dbReference type="ARBA" id="ARBA00022741"/>
    </source>
</evidence>
<dbReference type="NCBIfam" id="TIGR01240">
    <property type="entry name" value="mevDPdecarb"/>
    <property type="match status" value="1"/>
</dbReference>
<keyword evidence="5" id="KW-0067">ATP-binding</keyword>
<evidence type="ECO:0000256" key="1">
    <source>
        <dbReference type="ARBA" id="ARBA00008831"/>
    </source>
</evidence>
<dbReference type="PANTHER" id="PTHR10977">
    <property type="entry name" value="DIPHOSPHOMEVALONATE DECARBOXYLASE"/>
    <property type="match status" value="1"/>
</dbReference>
<dbReference type="InterPro" id="IPR036554">
    <property type="entry name" value="GHMP_kinase_C_sf"/>
</dbReference>
<dbReference type="GO" id="GO:0004163">
    <property type="term" value="F:diphosphomevalonate decarboxylase activity"/>
    <property type="evidence" value="ECO:0007669"/>
    <property type="project" value="UniProtKB-EC"/>
</dbReference>
<dbReference type="InterPro" id="IPR014721">
    <property type="entry name" value="Ribsml_uS5_D2-typ_fold_subgr"/>
</dbReference>
<dbReference type="Gene3D" id="3.30.70.890">
    <property type="entry name" value="GHMP kinase, C-terminal domain"/>
    <property type="match status" value="1"/>
</dbReference>
<protein>
    <recommendedName>
        <fullName evidence="2">diphosphomevalonate decarboxylase</fullName>
        <ecNumber evidence="2">4.1.1.33</ecNumber>
    </recommendedName>
</protein>
<accession>A0ABV9JY88</accession>
<reference evidence="11" key="1">
    <citation type="journal article" date="2019" name="Int. J. Syst. Evol. Microbiol.">
        <title>The Global Catalogue of Microorganisms (GCM) 10K type strain sequencing project: providing services to taxonomists for standard genome sequencing and annotation.</title>
        <authorList>
            <consortium name="The Broad Institute Genomics Platform"/>
            <consortium name="The Broad Institute Genome Sequencing Center for Infectious Disease"/>
            <person name="Wu L."/>
            <person name="Ma J."/>
        </authorList>
    </citation>
    <scope>NUCLEOTIDE SEQUENCE [LARGE SCALE GENOMIC DNA]</scope>
    <source>
        <strain evidence="11">CCUG 37257</strain>
    </source>
</reference>
<comment type="caution">
    <text evidence="10">The sequence shown here is derived from an EMBL/GenBank/DDBJ whole genome shotgun (WGS) entry which is preliminary data.</text>
</comment>
<proteinExistence type="inferred from homology"/>
<keyword evidence="7 10" id="KW-0456">Lyase</keyword>
<dbReference type="SUPFAM" id="SSF55060">
    <property type="entry name" value="GHMP Kinase, C-terminal domain"/>
    <property type="match status" value="1"/>
</dbReference>
<evidence type="ECO:0000259" key="8">
    <source>
        <dbReference type="Pfam" id="PF18376"/>
    </source>
</evidence>
<dbReference type="PIRSF" id="PIRSF015950">
    <property type="entry name" value="Mev_P_decrbx"/>
    <property type="match status" value="1"/>
</dbReference>
<evidence type="ECO:0000259" key="9">
    <source>
        <dbReference type="Pfam" id="PF22700"/>
    </source>
</evidence>
<gene>
    <name evidence="10" type="primary">mvaD</name>
    <name evidence="10" type="ORF">ACFO3P_11025</name>
</gene>
<dbReference type="InterPro" id="IPR041431">
    <property type="entry name" value="Mvd1_C"/>
</dbReference>
<dbReference type="InterPro" id="IPR020568">
    <property type="entry name" value="Ribosomal_Su5_D2-typ_SF"/>
</dbReference>
<keyword evidence="4" id="KW-0547">Nucleotide-binding</keyword>
<name>A0ABV9JY88_9BACI</name>
<dbReference type="EMBL" id="JBHSFT010000015">
    <property type="protein sequence ID" value="MFC4662707.1"/>
    <property type="molecule type" value="Genomic_DNA"/>
</dbReference>
<evidence type="ECO:0000256" key="5">
    <source>
        <dbReference type="ARBA" id="ARBA00022840"/>
    </source>
</evidence>
<dbReference type="EC" id="4.1.1.33" evidence="2"/>
<dbReference type="SUPFAM" id="SSF54211">
    <property type="entry name" value="Ribosomal protein S5 domain 2-like"/>
    <property type="match status" value="1"/>
</dbReference>
<dbReference type="Pfam" id="PF22700">
    <property type="entry name" value="MVD-like_N"/>
    <property type="match status" value="1"/>
</dbReference>
<evidence type="ECO:0000256" key="2">
    <source>
        <dbReference type="ARBA" id="ARBA00012296"/>
    </source>
</evidence>